<dbReference type="EMBL" id="WHJE01000001">
    <property type="protein sequence ID" value="KAE8766122.1"/>
    <property type="molecule type" value="Genomic_DNA"/>
</dbReference>
<accession>A0A7J5UV21</accession>
<dbReference type="RefSeq" id="WP_152199417.1">
    <property type="nucleotide sequence ID" value="NZ_VUKF01000001.1"/>
</dbReference>
<proteinExistence type="predicted"/>
<dbReference type="OrthoDB" id="4979412at2"/>
<dbReference type="AlphaFoldDB" id="A0A7J5UV21"/>
<sequence length="167" mass="17175">MPSETTSARAYPISCAPRGEVRARVRRLVVTAVIAGFAYSGLSTASYGSCLGGTSADGGFADRFGNPTDVVPTCIDMALRPSGALYLLLALIVLGAVVRALQYAHDEAAALRALDLAGAIVIVVALGAAAVAQASFFSISFDSWDGTSTPPIPRWISVDVVVSPMAV</sequence>
<protein>
    <submittedName>
        <fullName evidence="2">Uncharacterized protein</fullName>
    </submittedName>
</protein>
<feature type="transmembrane region" description="Helical" evidence="1">
    <location>
        <begin position="28"/>
        <end position="47"/>
    </location>
</feature>
<name>A0A7J5UV21_9MICO</name>
<dbReference type="Proteomes" id="UP000451860">
    <property type="component" value="Unassembled WGS sequence"/>
</dbReference>
<evidence type="ECO:0000313" key="2">
    <source>
        <dbReference type="EMBL" id="KAE8766122.1"/>
    </source>
</evidence>
<keyword evidence="1" id="KW-0472">Membrane</keyword>
<feature type="transmembrane region" description="Helical" evidence="1">
    <location>
        <begin position="113"/>
        <end position="136"/>
    </location>
</feature>
<gene>
    <name evidence="2" type="ORF">GB883_00330</name>
</gene>
<keyword evidence="1" id="KW-0812">Transmembrane</keyword>
<feature type="transmembrane region" description="Helical" evidence="1">
    <location>
        <begin position="83"/>
        <end position="101"/>
    </location>
</feature>
<evidence type="ECO:0000256" key="1">
    <source>
        <dbReference type="SAM" id="Phobius"/>
    </source>
</evidence>
<keyword evidence="3" id="KW-1185">Reference proteome</keyword>
<evidence type="ECO:0000313" key="3">
    <source>
        <dbReference type="Proteomes" id="UP000451860"/>
    </source>
</evidence>
<keyword evidence="1" id="KW-1133">Transmembrane helix</keyword>
<reference evidence="2 3" key="1">
    <citation type="submission" date="2019-10" db="EMBL/GenBank/DDBJ databases">
        <title>Georgenia wutianyii sp. nov. and Georgenia yuyongxinii sp. nov. isolated from plateau pika (Ochotona curzoniae) in the Qinghai-Tibet plateau of China.</title>
        <authorList>
            <person name="Tian Z."/>
        </authorList>
    </citation>
    <scope>NUCLEOTIDE SEQUENCE [LARGE SCALE GENOMIC DNA]</scope>
    <source>
        <strain evidence="2 3">DSM 21501</strain>
    </source>
</reference>
<organism evidence="2 3">
    <name type="scientific">Georgenia thermotolerans</name>
    <dbReference type="NCBI Taxonomy" id="527326"/>
    <lineage>
        <taxon>Bacteria</taxon>
        <taxon>Bacillati</taxon>
        <taxon>Actinomycetota</taxon>
        <taxon>Actinomycetes</taxon>
        <taxon>Micrococcales</taxon>
        <taxon>Bogoriellaceae</taxon>
        <taxon>Georgenia</taxon>
    </lineage>
</organism>
<comment type="caution">
    <text evidence="2">The sequence shown here is derived from an EMBL/GenBank/DDBJ whole genome shotgun (WGS) entry which is preliminary data.</text>
</comment>